<proteinExistence type="predicted"/>
<evidence type="ECO:0000313" key="2">
    <source>
        <dbReference type="EMBL" id="SDL07520.1"/>
    </source>
</evidence>
<keyword evidence="3" id="KW-1185">Reference proteome</keyword>
<dbReference type="EMBL" id="FNGA01000003">
    <property type="protein sequence ID" value="SDL07520.1"/>
    <property type="molecule type" value="Genomic_DNA"/>
</dbReference>
<accession>A0A1G9H3R9</accession>
<dbReference type="STRING" id="246191.SAMN05660337_1993"/>
<name>A0A1G9H3R9_9BACT</name>
<reference evidence="3" key="1">
    <citation type="submission" date="2016-10" db="EMBL/GenBank/DDBJ databases">
        <authorList>
            <person name="Varghese N."/>
            <person name="Submissions S."/>
        </authorList>
    </citation>
    <scope>NUCLEOTIDE SEQUENCE [LARGE SCALE GENOMIC DNA]</scope>
    <source>
        <strain evidence="3">DSM 16995</strain>
    </source>
</reference>
<protein>
    <submittedName>
        <fullName evidence="2">Uncharacterized protein</fullName>
    </submittedName>
</protein>
<dbReference type="Proteomes" id="UP000199053">
    <property type="component" value="Unassembled WGS sequence"/>
</dbReference>
<feature type="coiled-coil region" evidence="1">
    <location>
        <begin position="8"/>
        <end position="38"/>
    </location>
</feature>
<organism evidence="2 3">
    <name type="scientific">Maridesulfovibrio ferrireducens</name>
    <dbReference type="NCBI Taxonomy" id="246191"/>
    <lineage>
        <taxon>Bacteria</taxon>
        <taxon>Pseudomonadati</taxon>
        <taxon>Thermodesulfobacteriota</taxon>
        <taxon>Desulfovibrionia</taxon>
        <taxon>Desulfovibrionales</taxon>
        <taxon>Desulfovibrionaceae</taxon>
        <taxon>Maridesulfovibrio</taxon>
    </lineage>
</organism>
<evidence type="ECO:0000256" key="1">
    <source>
        <dbReference type="SAM" id="Coils"/>
    </source>
</evidence>
<gene>
    <name evidence="2" type="ORF">SAMN05660337_1993</name>
</gene>
<dbReference type="AlphaFoldDB" id="A0A1G9H3R9"/>
<dbReference type="RefSeq" id="WP_244512242.1">
    <property type="nucleotide sequence ID" value="NZ_FNGA01000003.1"/>
</dbReference>
<evidence type="ECO:0000313" key="3">
    <source>
        <dbReference type="Proteomes" id="UP000199053"/>
    </source>
</evidence>
<keyword evidence="1" id="KW-0175">Coiled coil</keyword>
<sequence>MFPSKGGIERMTMEADFLEDEHLEAESIKKEHRRLTEQFLADVKATFGSPHGKRIFTFLLEQGGVNAVLYSKDADIYRNVAVHDFVVENVLAPVVTADEEIYLSIIRERAEKLRNEEDKKNE</sequence>